<feature type="disulfide bond" evidence="2">
    <location>
        <begin position="158"/>
        <end position="185"/>
    </location>
</feature>
<evidence type="ECO:0000256" key="1">
    <source>
        <dbReference type="ARBA" id="ARBA00023157"/>
    </source>
</evidence>
<dbReference type="SUPFAM" id="SSF57535">
    <property type="entry name" value="Complement control module/SCR domain"/>
    <property type="match status" value="3"/>
</dbReference>
<evidence type="ECO:0000256" key="3">
    <source>
        <dbReference type="SAM" id="SignalP"/>
    </source>
</evidence>
<dbReference type="SUPFAM" id="SSF57302">
    <property type="entry name" value="Snake toxin-like"/>
    <property type="match status" value="1"/>
</dbReference>
<dbReference type="CDD" id="cd23539">
    <property type="entry name" value="TFP_LU_ECD_CinHb4_like"/>
    <property type="match status" value="1"/>
</dbReference>
<dbReference type="InterPro" id="IPR035976">
    <property type="entry name" value="Sushi/SCR/CCP_sf"/>
</dbReference>
<name>A0ABP0GHI7_CLALP</name>
<keyword evidence="3" id="KW-0732">Signal</keyword>
<feature type="chain" id="PRO_5047475280" evidence="3">
    <location>
        <begin position="23"/>
        <end position="520"/>
    </location>
</feature>
<feature type="domain" description="Sushi" evidence="5">
    <location>
        <begin position="131"/>
        <end position="187"/>
    </location>
</feature>
<accession>A0ABP0GHI7</accession>
<comment type="caution">
    <text evidence="2">Lacks conserved residue(s) required for the propagation of feature annotation.</text>
</comment>
<comment type="caution">
    <text evidence="6">The sequence shown here is derived from an EMBL/GenBank/DDBJ whole genome shotgun (WGS) entry which is preliminary data.</text>
</comment>
<dbReference type="PROSITE" id="PS50923">
    <property type="entry name" value="SUSHI"/>
    <property type="match status" value="3"/>
</dbReference>
<dbReference type="CDD" id="cd00033">
    <property type="entry name" value="CCP"/>
    <property type="match status" value="3"/>
</dbReference>
<keyword evidence="7" id="KW-1185">Reference proteome</keyword>
<feature type="signal peptide" evidence="3">
    <location>
        <begin position="1"/>
        <end position="22"/>
    </location>
</feature>
<dbReference type="Pfam" id="PF00084">
    <property type="entry name" value="Sushi"/>
    <property type="match status" value="1"/>
</dbReference>
<dbReference type="PROSITE" id="PS50234">
    <property type="entry name" value="VWFA"/>
    <property type="match status" value="1"/>
</dbReference>
<dbReference type="PANTHER" id="PTHR24020">
    <property type="entry name" value="COLLAGEN ALPHA"/>
    <property type="match status" value="1"/>
</dbReference>
<dbReference type="SUPFAM" id="SSF53300">
    <property type="entry name" value="vWA-like"/>
    <property type="match status" value="1"/>
</dbReference>
<dbReference type="Pfam" id="PF00092">
    <property type="entry name" value="VWA"/>
    <property type="match status" value="1"/>
</dbReference>
<feature type="domain" description="VWFA" evidence="4">
    <location>
        <begin position="327"/>
        <end position="507"/>
    </location>
</feature>
<feature type="domain" description="Sushi" evidence="5">
    <location>
        <begin position="257"/>
        <end position="318"/>
    </location>
</feature>
<dbReference type="InterPro" id="IPR002035">
    <property type="entry name" value="VWF_A"/>
</dbReference>
<reference evidence="6 7" key="1">
    <citation type="submission" date="2024-02" db="EMBL/GenBank/DDBJ databases">
        <authorList>
            <person name="Daric V."/>
            <person name="Darras S."/>
        </authorList>
    </citation>
    <scope>NUCLEOTIDE SEQUENCE [LARGE SCALE GENOMIC DNA]</scope>
</reference>
<dbReference type="InterPro" id="IPR036465">
    <property type="entry name" value="vWFA_dom_sf"/>
</dbReference>
<dbReference type="PANTHER" id="PTHR24020:SF87">
    <property type="entry name" value="COLLAGEN ALPHA-1(VI) CHAIN-LIKE"/>
    <property type="match status" value="1"/>
</dbReference>
<dbReference type="InterPro" id="IPR050525">
    <property type="entry name" value="ECM_Assembly_Org"/>
</dbReference>
<dbReference type="EMBL" id="CAWYQH010000119">
    <property type="protein sequence ID" value="CAK8690957.1"/>
    <property type="molecule type" value="Genomic_DNA"/>
</dbReference>
<sequence>MEYIRQLLFVLTLLRLAPNIQGIICWECENVFSQRDCLTVGKLTDCDETQNACQIELRHGGWGNQPQIKKSCKQLTACGNNHIQDSHPASVFIDDRTQCNMKAPSSVCRCCCTRNGCNHEILFCNEPLGGLPCPDLRRPRNGFMKCNNEPLGRCQFSCRRGFGIDGAAIANCDLFSRWDAAAPVCRRIRCRRLARQRFGSFRCTNRNWHRSICRFTCNEGFELDQDYSAVQCIPYRDNDIFGAWNRPQPLCKPIAPRECPAQRIANGQVRCTEQNFAGSTCTFSCDESRGYMLSNAGRRRNTCQFNELWNQPAPCCTRSCPPYAVMDFIVILDSSSSVGEDNWVKMKAFVRSFLDDFAVSDDASHFSIIRYNNEVDVDTQILLNDYPNSLDDLLVAYDKIPYNGRGTRTGNALNYAADVLITTGNRPEARDVVLLITDGASRDEVGEPAGRLHDAGALVFVLPVLPPRGGRLDLDEILSITRNEENILRDALERGFEALDEEFAARISSLLCEDPCPLNI</sequence>
<organism evidence="6 7">
    <name type="scientific">Clavelina lepadiformis</name>
    <name type="common">Light-bulb sea squirt</name>
    <name type="synonym">Ascidia lepadiformis</name>
    <dbReference type="NCBI Taxonomy" id="159417"/>
    <lineage>
        <taxon>Eukaryota</taxon>
        <taxon>Metazoa</taxon>
        <taxon>Chordata</taxon>
        <taxon>Tunicata</taxon>
        <taxon>Ascidiacea</taxon>
        <taxon>Aplousobranchia</taxon>
        <taxon>Clavelinidae</taxon>
        <taxon>Clavelina</taxon>
    </lineage>
</organism>
<protein>
    <submittedName>
        <fullName evidence="6">Uncharacterized protein</fullName>
    </submittedName>
</protein>
<dbReference type="Gene3D" id="3.40.50.410">
    <property type="entry name" value="von Willebrand factor, type A domain"/>
    <property type="match status" value="1"/>
</dbReference>
<evidence type="ECO:0000313" key="7">
    <source>
        <dbReference type="Proteomes" id="UP001642483"/>
    </source>
</evidence>
<keyword evidence="2" id="KW-0768">Sushi</keyword>
<dbReference type="Proteomes" id="UP001642483">
    <property type="component" value="Unassembled WGS sequence"/>
</dbReference>
<keyword evidence="1 2" id="KW-1015">Disulfide bond</keyword>
<evidence type="ECO:0000256" key="2">
    <source>
        <dbReference type="PROSITE-ProRule" id="PRU00302"/>
    </source>
</evidence>
<evidence type="ECO:0000259" key="4">
    <source>
        <dbReference type="PROSITE" id="PS50234"/>
    </source>
</evidence>
<gene>
    <name evidence="6" type="ORF">CVLEPA_LOCUS23500</name>
</gene>
<dbReference type="SMART" id="SM00327">
    <property type="entry name" value="VWA"/>
    <property type="match status" value="1"/>
</dbReference>
<dbReference type="CDD" id="cd01450">
    <property type="entry name" value="vWFA_subfamily_ECM"/>
    <property type="match status" value="1"/>
</dbReference>
<dbReference type="Gene3D" id="2.10.70.10">
    <property type="entry name" value="Complement Module, domain 1"/>
    <property type="match status" value="3"/>
</dbReference>
<evidence type="ECO:0000313" key="6">
    <source>
        <dbReference type="EMBL" id="CAK8690957.1"/>
    </source>
</evidence>
<dbReference type="SMART" id="SM00032">
    <property type="entry name" value="CCP"/>
    <property type="match status" value="3"/>
</dbReference>
<dbReference type="PRINTS" id="PR00453">
    <property type="entry name" value="VWFADOMAIN"/>
</dbReference>
<feature type="domain" description="Sushi" evidence="5">
    <location>
        <begin position="188"/>
        <end position="253"/>
    </location>
</feature>
<proteinExistence type="predicted"/>
<evidence type="ECO:0000259" key="5">
    <source>
        <dbReference type="PROSITE" id="PS50923"/>
    </source>
</evidence>
<dbReference type="InterPro" id="IPR000436">
    <property type="entry name" value="Sushi_SCR_CCP_dom"/>
</dbReference>
<dbReference type="InterPro" id="IPR045860">
    <property type="entry name" value="Snake_toxin-like_sf"/>
</dbReference>